<dbReference type="InterPro" id="IPR015797">
    <property type="entry name" value="NUDIX_hydrolase-like_dom_sf"/>
</dbReference>
<keyword evidence="5" id="KW-0460">Magnesium</keyword>
<evidence type="ECO:0000256" key="6">
    <source>
        <dbReference type="ARBA" id="ARBA00023211"/>
    </source>
</evidence>
<keyword evidence="3" id="KW-0479">Metal-binding</keyword>
<evidence type="ECO:0000256" key="3">
    <source>
        <dbReference type="ARBA" id="ARBA00022723"/>
    </source>
</evidence>
<feature type="domain" description="Nudix hydrolase" evidence="7">
    <location>
        <begin position="49"/>
        <end position="191"/>
    </location>
</feature>
<dbReference type="InterPro" id="IPR000086">
    <property type="entry name" value="NUDIX_hydrolase_dom"/>
</dbReference>
<comment type="cofactor">
    <cofactor evidence="2">
        <name>Mg(2+)</name>
        <dbReference type="ChEBI" id="CHEBI:18420"/>
    </cofactor>
</comment>
<protein>
    <submittedName>
        <fullName evidence="8">CoA pyrophosphatase</fullName>
    </submittedName>
</protein>
<sequence>MIIGILPSTKTRGDHVSELATLSQNKIIDRLKKSLDATYDVPPSNDDKPMRQAAVLVPFVEVDGEWSLLFIQRSEHENDCHSGQVAFAGGRYEESDEDMFATALRETHEEIGVLPEDVTVLGQLNHHYSISNYQITPVVATMPWPYDLTLEEAEVAATFTIPLRWLTDTTNYRVEERILNGKSLPVVYFEPYDGYVLWGATARMTLSLIDLMSTNP</sequence>
<keyword evidence="6" id="KW-0464">Manganese</keyword>
<dbReference type="AlphaFoldDB" id="A0A317CAU9"/>
<evidence type="ECO:0000313" key="9">
    <source>
        <dbReference type="Proteomes" id="UP000245506"/>
    </source>
</evidence>
<dbReference type="PROSITE" id="PS51462">
    <property type="entry name" value="NUDIX"/>
    <property type="match status" value="1"/>
</dbReference>
<dbReference type="SUPFAM" id="SSF55811">
    <property type="entry name" value="Nudix"/>
    <property type="match status" value="1"/>
</dbReference>
<dbReference type="PANTHER" id="PTHR12992:SF11">
    <property type="entry name" value="MITOCHONDRIAL COENZYME A DIPHOSPHATASE NUDT8"/>
    <property type="match status" value="1"/>
</dbReference>
<dbReference type="Gene3D" id="3.90.79.10">
    <property type="entry name" value="Nucleoside Triphosphate Pyrophosphohydrolase"/>
    <property type="match status" value="1"/>
</dbReference>
<evidence type="ECO:0000259" key="7">
    <source>
        <dbReference type="PROSITE" id="PS51462"/>
    </source>
</evidence>
<proteinExistence type="predicted"/>
<dbReference type="GO" id="GO:0010945">
    <property type="term" value="F:coenzyme A diphosphatase activity"/>
    <property type="evidence" value="ECO:0007669"/>
    <property type="project" value="InterPro"/>
</dbReference>
<dbReference type="EMBL" id="QGKL01000032">
    <property type="protein sequence ID" value="PWQ95754.1"/>
    <property type="molecule type" value="Genomic_DNA"/>
</dbReference>
<evidence type="ECO:0000256" key="2">
    <source>
        <dbReference type="ARBA" id="ARBA00001946"/>
    </source>
</evidence>
<dbReference type="InterPro" id="IPR045121">
    <property type="entry name" value="CoAse"/>
</dbReference>
<gene>
    <name evidence="8" type="ORF">DKT75_12030</name>
</gene>
<comment type="cofactor">
    <cofactor evidence="1">
        <name>Mn(2+)</name>
        <dbReference type="ChEBI" id="CHEBI:29035"/>
    </cofactor>
</comment>
<name>A0A317CAU9_9GAMM</name>
<dbReference type="CDD" id="cd03426">
    <property type="entry name" value="NUDIX_CoAse_Nudt7"/>
    <property type="match status" value="1"/>
</dbReference>
<organism evidence="8 9">
    <name type="scientific">Leucothrix arctica</name>
    <dbReference type="NCBI Taxonomy" id="1481894"/>
    <lineage>
        <taxon>Bacteria</taxon>
        <taxon>Pseudomonadati</taxon>
        <taxon>Pseudomonadota</taxon>
        <taxon>Gammaproteobacteria</taxon>
        <taxon>Thiotrichales</taxon>
        <taxon>Thiotrichaceae</taxon>
        <taxon>Leucothrix</taxon>
    </lineage>
</organism>
<evidence type="ECO:0000256" key="1">
    <source>
        <dbReference type="ARBA" id="ARBA00001936"/>
    </source>
</evidence>
<keyword evidence="9" id="KW-1185">Reference proteome</keyword>
<dbReference type="Proteomes" id="UP000245506">
    <property type="component" value="Unassembled WGS sequence"/>
</dbReference>
<comment type="caution">
    <text evidence="8">The sequence shown here is derived from an EMBL/GenBank/DDBJ whole genome shotgun (WGS) entry which is preliminary data.</text>
</comment>
<dbReference type="Pfam" id="PF00293">
    <property type="entry name" value="NUDIX"/>
    <property type="match status" value="1"/>
</dbReference>
<evidence type="ECO:0000256" key="4">
    <source>
        <dbReference type="ARBA" id="ARBA00022801"/>
    </source>
</evidence>
<keyword evidence="4" id="KW-0378">Hydrolase</keyword>
<reference evidence="8 9" key="1">
    <citation type="submission" date="2018-05" db="EMBL/GenBank/DDBJ databases">
        <title>Leucothrix arctica sp. nov., isolated from Arctic seawater.</title>
        <authorList>
            <person name="Choi A."/>
            <person name="Baek K."/>
        </authorList>
    </citation>
    <scope>NUCLEOTIDE SEQUENCE [LARGE SCALE GENOMIC DNA]</scope>
    <source>
        <strain evidence="8 9">IMCC9719</strain>
    </source>
</reference>
<dbReference type="PANTHER" id="PTHR12992">
    <property type="entry name" value="NUDIX HYDROLASE"/>
    <property type="match status" value="1"/>
</dbReference>
<evidence type="ECO:0000313" key="8">
    <source>
        <dbReference type="EMBL" id="PWQ95754.1"/>
    </source>
</evidence>
<evidence type="ECO:0000256" key="5">
    <source>
        <dbReference type="ARBA" id="ARBA00022842"/>
    </source>
</evidence>
<dbReference type="GO" id="GO:0046872">
    <property type="term" value="F:metal ion binding"/>
    <property type="evidence" value="ECO:0007669"/>
    <property type="project" value="UniProtKB-KW"/>
</dbReference>
<accession>A0A317CAU9</accession>